<dbReference type="Proteomes" id="UP000664132">
    <property type="component" value="Unassembled WGS sequence"/>
</dbReference>
<comment type="caution">
    <text evidence="2">The sequence shown here is derived from an EMBL/GenBank/DDBJ whole genome shotgun (WGS) entry which is preliminary data.</text>
</comment>
<feature type="compositionally biased region" description="Basic residues" evidence="1">
    <location>
        <begin position="78"/>
        <end position="88"/>
    </location>
</feature>
<feature type="region of interest" description="Disordered" evidence="1">
    <location>
        <begin position="61"/>
        <end position="88"/>
    </location>
</feature>
<sequence length="88" mass="9829">MCYWYSHIYNCKHVTYALGKYCSQAGLVQTPCKKKHIWQTIRMGEDCEDCAMPEGRGNNIVDNEGPVGGGGGVVQHKVGVRTKKKGRR</sequence>
<proteinExistence type="predicted"/>
<gene>
    <name evidence="2" type="ORF">IFR04_001607</name>
</gene>
<accession>A0A8H8BV44</accession>
<name>A0A8H8BV44_9HELO</name>
<protein>
    <submittedName>
        <fullName evidence="2">Uncharacterized protein</fullName>
    </submittedName>
</protein>
<dbReference type="EMBL" id="JAFJYH010000012">
    <property type="protein sequence ID" value="KAG4425240.1"/>
    <property type="molecule type" value="Genomic_DNA"/>
</dbReference>
<keyword evidence="3" id="KW-1185">Reference proteome</keyword>
<evidence type="ECO:0000256" key="1">
    <source>
        <dbReference type="SAM" id="MobiDB-lite"/>
    </source>
</evidence>
<reference evidence="2" key="1">
    <citation type="submission" date="2021-02" db="EMBL/GenBank/DDBJ databases">
        <title>Genome sequence Cadophora malorum strain M34.</title>
        <authorList>
            <person name="Stefanovic E."/>
            <person name="Vu D."/>
            <person name="Scully C."/>
            <person name="Dijksterhuis J."/>
            <person name="Roader J."/>
            <person name="Houbraken J."/>
        </authorList>
    </citation>
    <scope>NUCLEOTIDE SEQUENCE</scope>
    <source>
        <strain evidence="2">M34</strain>
    </source>
</reference>
<dbReference type="AlphaFoldDB" id="A0A8H8BV44"/>
<evidence type="ECO:0000313" key="2">
    <source>
        <dbReference type="EMBL" id="KAG4425240.1"/>
    </source>
</evidence>
<dbReference type="OrthoDB" id="3926238at2759"/>
<organism evidence="2 3">
    <name type="scientific">Cadophora malorum</name>
    <dbReference type="NCBI Taxonomy" id="108018"/>
    <lineage>
        <taxon>Eukaryota</taxon>
        <taxon>Fungi</taxon>
        <taxon>Dikarya</taxon>
        <taxon>Ascomycota</taxon>
        <taxon>Pezizomycotina</taxon>
        <taxon>Leotiomycetes</taxon>
        <taxon>Helotiales</taxon>
        <taxon>Ploettnerulaceae</taxon>
        <taxon>Cadophora</taxon>
    </lineage>
</organism>
<evidence type="ECO:0000313" key="3">
    <source>
        <dbReference type="Proteomes" id="UP000664132"/>
    </source>
</evidence>